<evidence type="ECO:0000313" key="2">
    <source>
        <dbReference type="Proteomes" id="UP000625711"/>
    </source>
</evidence>
<dbReference type="Proteomes" id="UP000625711">
    <property type="component" value="Unassembled WGS sequence"/>
</dbReference>
<proteinExistence type="predicted"/>
<keyword evidence="2" id="KW-1185">Reference proteome</keyword>
<comment type="caution">
    <text evidence="1">The sequence shown here is derived from an EMBL/GenBank/DDBJ whole genome shotgun (WGS) entry which is preliminary data.</text>
</comment>
<protein>
    <submittedName>
        <fullName evidence="1">Uncharacterized protein</fullName>
    </submittedName>
</protein>
<sequence>MKTNPENAAAISLSEPPPDPRTYLTGIKVNSPLLALTNDHVLHPDKCAADPDNFPGGNYFAIAPAFGIVGGAGKFCASMLPVIDETRYQNYFMSIDRYGLSEG</sequence>
<organism evidence="1 2">
    <name type="scientific">Rhynchophorus ferrugineus</name>
    <name type="common">Red palm weevil</name>
    <name type="synonym">Curculio ferrugineus</name>
    <dbReference type="NCBI Taxonomy" id="354439"/>
    <lineage>
        <taxon>Eukaryota</taxon>
        <taxon>Metazoa</taxon>
        <taxon>Ecdysozoa</taxon>
        <taxon>Arthropoda</taxon>
        <taxon>Hexapoda</taxon>
        <taxon>Insecta</taxon>
        <taxon>Pterygota</taxon>
        <taxon>Neoptera</taxon>
        <taxon>Endopterygota</taxon>
        <taxon>Coleoptera</taxon>
        <taxon>Polyphaga</taxon>
        <taxon>Cucujiformia</taxon>
        <taxon>Curculionidae</taxon>
        <taxon>Dryophthorinae</taxon>
        <taxon>Rhynchophorus</taxon>
    </lineage>
</organism>
<dbReference type="AlphaFoldDB" id="A0A834IC50"/>
<name>A0A834IC50_RHYFE</name>
<reference evidence="1" key="1">
    <citation type="submission" date="2020-08" db="EMBL/GenBank/DDBJ databases">
        <title>Genome sequencing and assembly of the red palm weevil Rhynchophorus ferrugineus.</title>
        <authorList>
            <person name="Dias G.B."/>
            <person name="Bergman C.M."/>
            <person name="Manee M."/>
        </authorList>
    </citation>
    <scope>NUCLEOTIDE SEQUENCE</scope>
    <source>
        <strain evidence="1">AA-2017</strain>
        <tissue evidence="1">Whole larva</tissue>
    </source>
</reference>
<accession>A0A834IC50</accession>
<evidence type="ECO:0000313" key="1">
    <source>
        <dbReference type="EMBL" id="KAF7275288.1"/>
    </source>
</evidence>
<dbReference type="EMBL" id="JAACXV010010914">
    <property type="protein sequence ID" value="KAF7275288.1"/>
    <property type="molecule type" value="Genomic_DNA"/>
</dbReference>
<gene>
    <name evidence="1" type="ORF">GWI33_011903</name>
</gene>